<feature type="region of interest" description="Disordered" evidence="1">
    <location>
        <begin position="33"/>
        <end position="74"/>
    </location>
</feature>
<dbReference type="PANTHER" id="PTHR35340">
    <property type="entry name" value="PQQ ENZYME REPEAT PROTEIN-RELATED"/>
    <property type="match status" value="1"/>
</dbReference>
<dbReference type="PROSITE" id="PS51257">
    <property type="entry name" value="PROKAR_LIPOPROTEIN"/>
    <property type="match status" value="1"/>
</dbReference>
<evidence type="ECO:0000256" key="1">
    <source>
        <dbReference type="SAM" id="MobiDB-lite"/>
    </source>
</evidence>
<proteinExistence type="predicted"/>
<dbReference type="InterPro" id="IPR053143">
    <property type="entry name" value="Arylsulfate_ST"/>
</dbReference>
<comment type="caution">
    <text evidence="2">The sequence shown here is derived from an EMBL/GenBank/DDBJ whole genome shotgun (WGS) entry which is preliminary data.</text>
</comment>
<reference evidence="2 3" key="1">
    <citation type="submission" date="2021-08" db="EMBL/GenBank/DDBJ databases">
        <title>Muricauda profundi sp. nov., a marine bacterium isolated from deep seawater of the Mariana Trench.</title>
        <authorList>
            <person name="Wei Y."/>
        </authorList>
    </citation>
    <scope>NUCLEOTIDE SEQUENCE [LARGE SCALE GENOMIC DNA]</scope>
    <source>
        <strain evidence="2 3">W52</strain>
    </source>
</reference>
<name>A0ABS7EQV3_9FLAO</name>
<dbReference type="PANTHER" id="PTHR35340:SF5">
    <property type="entry name" value="ASST-DOMAIN-CONTAINING PROTEIN"/>
    <property type="match status" value="1"/>
</dbReference>
<accession>A0ABS7EQV3</accession>
<dbReference type="EMBL" id="JAHZSV010000010">
    <property type="protein sequence ID" value="MBW8199974.1"/>
    <property type="molecule type" value="Genomic_DNA"/>
</dbReference>
<evidence type="ECO:0000313" key="2">
    <source>
        <dbReference type="EMBL" id="MBW8199974.1"/>
    </source>
</evidence>
<protein>
    <submittedName>
        <fullName evidence="2">Aryl-sulfate sulfotransferase</fullName>
    </submittedName>
</protein>
<dbReference type="Pfam" id="PF05935">
    <property type="entry name" value="Arylsulfotrans"/>
    <property type="match status" value="1"/>
</dbReference>
<dbReference type="Proteomes" id="UP001196136">
    <property type="component" value="Unassembled WGS sequence"/>
</dbReference>
<gene>
    <name evidence="2" type="ORF">K1F36_09045</name>
</gene>
<dbReference type="SUPFAM" id="SSF50969">
    <property type="entry name" value="YVTN repeat-like/Quinoprotein amine dehydrogenase"/>
    <property type="match status" value="1"/>
</dbReference>
<dbReference type="InterPro" id="IPR010262">
    <property type="entry name" value="Arylsulfotransferase_bact"/>
</dbReference>
<keyword evidence="3" id="KW-1185">Reference proteome</keyword>
<dbReference type="InterPro" id="IPR011044">
    <property type="entry name" value="Quino_amine_DH_bsu"/>
</dbReference>
<sequence>MLIRLYTNNIKILGICFLSTLLLISCSNDDGGSPDIIGEETPEETENPDPEEETPEETPEETDENTIEGETGTANIIDSEQISDSYVLVNDLLAPAVYLMDKSANIVFEWDLGDKTTGNDAVLQDDGTLLATFRYDESNDILFGGYGGQIQILDKEGTSLWDFVYATSEHRMHHDIERMPNGNILAIAWERIPQETATENGSTHNMDLYLESVIEIDPTNDQIVWEWHSIDHIIQDVDDTKSNFGSVSGNPQLIDINFNSNDTGNLMHINGIDYDADNDLIYLSVNFYSEVWVIDHSTDTSAAAAHSGGNYGQGGDLVYRFGNPTTYGDLDSERLFHNNHHPNLFEPGKFMIFSNGGELGQSTVYEMELPEALYQQSIPQNTAPQVTWSFSNPELFADRVSGAVRLPNGNTMITEGDYGIWEVTMDGEVVWKFSGQGFFWRSYHYAKDDPGVLELGL</sequence>
<evidence type="ECO:0000313" key="3">
    <source>
        <dbReference type="Proteomes" id="UP001196136"/>
    </source>
</evidence>
<organism evidence="2 3">
    <name type="scientific">Flagellimonas abyssi</name>
    <dbReference type="NCBI Taxonomy" id="2864871"/>
    <lineage>
        <taxon>Bacteria</taxon>
        <taxon>Pseudomonadati</taxon>
        <taxon>Bacteroidota</taxon>
        <taxon>Flavobacteriia</taxon>
        <taxon>Flavobacteriales</taxon>
        <taxon>Flavobacteriaceae</taxon>
        <taxon>Flagellimonas</taxon>
    </lineage>
</organism>
<feature type="compositionally biased region" description="Acidic residues" evidence="1">
    <location>
        <begin position="37"/>
        <end position="67"/>
    </location>
</feature>